<proteinExistence type="predicted"/>
<keyword evidence="1" id="KW-1133">Transmembrane helix</keyword>
<dbReference type="SMART" id="SM00530">
    <property type="entry name" value="HTH_XRE"/>
    <property type="match status" value="1"/>
</dbReference>
<feature type="domain" description="HTH cro/C1-type" evidence="2">
    <location>
        <begin position="112"/>
        <end position="152"/>
    </location>
</feature>
<dbReference type="GO" id="GO:0003677">
    <property type="term" value="F:DNA binding"/>
    <property type="evidence" value="ECO:0007669"/>
    <property type="project" value="InterPro"/>
</dbReference>
<sequence>MLLDKQFCDVSPTILQIFCTILHRLSVLILLCLLRKCDILRLSDKATYSRSIYTNRYNGFLVYAHTILRLSVIVNAFYRISLVLLIFMKGEQIMYEIFVELLQKYGTTPYKVSKETGVSQSTLSDWKRGKSTPKPDKLQKIADYFGISLIYLMTGKEDSEPKEPQLKPKDEKDIKTILANTEQLLKQPGLMFEGKPASQESIDSILSAMQIGMEMAKKKNKELYTPKKYKEEQ</sequence>
<feature type="transmembrane region" description="Helical" evidence="1">
    <location>
        <begin position="14"/>
        <end position="34"/>
    </location>
</feature>
<name>A0A8S5S8G0_9CAUD</name>
<dbReference type="InterPro" id="IPR010982">
    <property type="entry name" value="Lambda_DNA-bd_dom_sf"/>
</dbReference>
<dbReference type="SUPFAM" id="SSF47413">
    <property type="entry name" value="lambda repressor-like DNA-binding domains"/>
    <property type="match status" value="1"/>
</dbReference>
<dbReference type="CDD" id="cd00093">
    <property type="entry name" value="HTH_XRE"/>
    <property type="match status" value="1"/>
</dbReference>
<evidence type="ECO:0000256" key="1">
    <source>
        <dbReference type="SAM" id="Phobius"/>
    </source>
</evidence>
<protein>
    <submittedName>
        <fullName evidence="3">Repressor protein CI</fullName>
    </submittedName>
</protein>
<evidence type="ECO:0000313" key="3">
    <source>
        <dbReference type="EMBL" id="DAF46994.1"/>
    </source>
</evidence>
<feature type="transmembrane region" description="Helical" evidence="1">
    <location>
        <begin position="60"/>
        <end position="88"/>
    </location>
</feature>
<dbReference type="PROSITE" id="PS50943">
    <property type="entry name" value="HTH_CROC1"/>
    <property type="match status" value="1"/>
</dbReference>
<keyword evidence="1" id="KW-0472">Membrane</keyword>
<dbReference type="EMBL" id="BK032549">
    <property type="protein sequence ID" value="DAF46994.1"/>
    <property type="molecule type" value="Genomic_DNA"/>
</dbReference>
<dbReference type="Gene3D" id="1.10.260.40">
    <property type="entry name" value="lambda repressor-like DNA-binding domains"/>
    <property type="match status" value="1"/>
</dbReference>
<dbReference type="InterPro" id="IPR001387">
    <property type="entry name" value="Cro/C1-type_HTH"/>
</dbReference>
<evidence type="ECO:0000259" key="2">
    <source>
        <dbReference type="PROSITE" id="PS50943"/>
    </source>
</evidence>
<dbReference type="Pfam" id="PF01381">
    <property type="entry name" value="HTH_3"/>
    <property type="match status" value="1"/>
</dbReference>
<reference evidence="3" key="1">
    <citation type="journal article" date="2021" name="Proc. Natl. Acad. Sci. U.S.A.">
        <title>A Catalog of Tens of Thousands of Viruses from Human Metagenomes Reveals Hidden Associations with Chronic Diseases.</title>
        <authorList>
            <person name="Tisza M.J."/>
            <person name="Buck C.B."/>
        </authorList>
    </citation>
    <scope>NUCLEOTIDE SEQUENCE</scope>
    <source>
        <strain evidence="3">CtnzH2</strain>
    </source>
</reference>
<accession>A0A8S5S8G0</accession>
<keyword evidence="1" id="KW-0812">Transmembrane</keyword>
<organism evidence="3">
    <name type="scientific">Myoviridae sp. ctnzH2</name>
    <dbReference type="NCBI Taxonomy" id="2827707"/>
    <lineage>
        <taxon>Viruses</taxon>
        <taxon>Duplodnaviria</taxon>
        <taxon>Heunggongvirae</taxon>
        <taxon>Uroviricota</taxon>
        <taxon>Caudoviricetes</taxon>
    </lineage>
</organism>